<evidence type="ECO:0000256" key="10">
    <source>
        <dbReference type="PROSITE-ProRule" id="PRU00108"/>
    </source>
</evidence>
<evidence type="ECO:0000259" key="12">
    <source>
        <dbReference type="PROSITE" id="PS51523"/>
    </source>
</evidence>
<dbReference type="NCBIfam" id="TIGR01566">
    <property type="entry name" value="ZF_HD_prot_N"/>
    <property type="match status" value="1"/>
</dbReference>
<dbReference type="GeneID" id="113852001"/>
<keyword evidence="7 10" id="KW-0371">Homeobox</keyword>
<feature type="domain" description="ZF-HD dimerization-type" evidence="12">
    <location>
        <begin position="21"/>
        <end position="68"/>
    </location>
</feature>
<dbReference type="GO" id="GO:0050793">
    <property type="term" value="P:regulation of developmental process"/>
    <property type="evidence" value="ECO:0007669"/>
    <property type="project" value="TreeGrafter"/>
</dbReference>
<reference evidence="14" key="2">
    <citation type="submission" date="2025-08" db="UniProtKB">
        <authorList>
            <consortium name="RefSeq"/>
        </authorList>
    </citation>
    <scope>IDENTIFICATION</scope>
    <source>
        <tissue evidence="14">Young leaves</tissue>
    </source>
</reference>
<keyword evidence="2" id="KW-0479">Metal-binding</keyword>
<dbReference type="PANTHER" id="PTHR31948">
    <property type="entry name" value="ZINC-FINGER HOMEODOMAIN PROTEIN 2"/>
    <property type="match status" value="1"/>
</dbReference>
<dbReference type="Proteomes" id="UP000694853">
    <property type="component" value="Unplaced"/>
</dbReference>
<dbReference type="GO" id="GO:0000976">
    <property type="term" value="F:transcription cis-regulatory region binding"/>
    <property type="evidence" value="ECO:0007669"/>
    <property type="project" value="TreeGrafter"/>
</dbReference>
<evidence type="ECO:0000256" key="7">
    <source>
        <dbReference type="ARBA" id="ARBA00023155"/>
    </source>
</evidence>
<accession>A0A8B8K4Q7</accession>
<keyword evidence="6 10" id="KW-0238">DNA-binding</keyword>
<dbReference type="GO" id="GO:0008270">
    <property type="term" value="F:zinc ion binding"/>
    <property type="evidence" value="ECO:0007669"/>
    <property type="project" value="UniProtKB-KW"/>
</dbReference>
<keyword evidence="13" id="KW-1185">Reference proteome</keyword>
<name>A0A8B8K4Q7_ABRPR</name>
<dbReference type="Pfam" id="PF04770">
    <property type="entry name" value="ZF-HD_dimer"/>
    <property type="match status" value="1"/>
</dbReference>
<evidence type="ECO:0000256" key="5">
    <source>
        <dbReference type="ARBA" id="ARBA00023015"/>
    </source>
</evidence>
<evidence type="ECO:0000256" key="4">
    <source>
        <dbReference type="ARBA" id="ARBA00022833"/>
    </source>
</evidence>
<dbReference type="PROSITE" id="PS51523">
    <property type="entry name" value="ZF_HD_DIMER"/>
    <property type="match status" value="1"/>
</dbReference>
<dbReference type="RefSeq" id="XP_027338063.1">
    <property type="nucleotide sequence ID" value="XM_027482262.1"/>
</dbReference>
<dbReference type="InterPro" id="IPR009057">
    <property type="entry name" value="Homeodomain-like_sf"/>
</dbReference>
<evidence type="ECO:0000256" key="6">
    <source>
        <dbReference type="ARBA" id="ARBA00023125"/>
    </source>
</evidence>
<gene>
    <name evidence="14" type="primary">LOC113852001</name>
</gene>
<evidence type="ECO:0000256" key="9">
    <source>
        <dbReference type="ARBA" id="ARBA00023242"/>
    </source>
</evidence>
<keyword evidence="4" id="KW-0862">Zinc</keyword>
<dbReference type="KEGG" id="aprc:113852001"/>
<reference evidence="13" key="1">
    <citation type="journal article" date="2019" name="Toxins">
        <title>Detection of Abrin-Like and Prepropulchellin-Like Toxin Genes and Transcripts Using Whole Genome Sequencing and Full-Length Transcript Sequencing of Abrus precatorius.</title>
        <authorList>
            <person name="Hovde B.T."/>
            <person name="Daligault H.E."/>
            <person name="Hanschen E.R."/>
            <person name="Kunde Y.A."/>
            <person name="Johnson M.B."/>
            <person name="Starkenburg S.R."/>
            <person name="Johnson S.L."/>
        </authorList>
    </citation>
    <scope>NUCLEOTIDE SEQUENCE [LARGE SCALE GENOMIC DNA]</scope>
</reference>
<sequence>MSGINVNLPARAFAFEQSVVYKECKHNHAASLGRVSYDGCHEFLQGCDENNPMLCAACGCHRSFHRKLTVYNPIAQTQMDNVVNATSPSLAGRVDTPEVQKMKPKRKKRTMFTPEQRNRMMRFAERLEWRPQRNNNDEIQRFCLEMGISRRMFLVWLSNNRRRATQNSTTSVN</sequence>
<dbReference type="Gene3D" id="1.10.10.60">
    <property type="entry name" value="Homeodomain-like"/>
    <property type="match status" value="1"/>
</dbReference>
<keyword evidence="8" id="KW-0804">Transcription</keyword>
<feature type="domain" description="Homeobox" evidence="11">
    <location>
        <begin position="103"/>
        <end position="167"/>
    </location>
</feature>
<dbReference type="InterPro" id="IPR006456">
    <property type="entry name" value="ZF_HD_homeobox_Cys/His_dimer"/>
</dbReference>
<evidence type="ECO:0000256" key="1">
    <source>
        <dbReference type="ARBA" id="ARBA00004123"/>
    </source>
</evidence>
<dbReference type="PROSITE" id="PS50071">
    <property type="entry name" value="HOMEOBOX_2"/>
    <property type="match status" value="1"/>
</dbReference>
<dbReference type="InterPro" id="IPR001356">
    <property type="entry name" value="HD"/>
</dbReference>
<evidence type="ECO:0000313" key="13">
    <source>
        <dbReference type="Proteomes" id="UP000694853"/>
    </source>
</evidence>
<organism evidence="13 14">
    <name type="scientific">Abrus precatorius</name>
    <name type="common">Indian licorice</name>
    <name type="synonym">Glycine abrus</name>
    <dbReference type="NCBI Taxonomy" id="3816"/>
    <lineage>
        <taxon>Eukaryota</taxon>
        <taxon>Viridiplantae</taxon>
        <taxon>Streptophyta</taxon>
        <taxon>Embryophyta</taxon>
        <taxon>Tracheophyta</taxon>
        <taxon>Spermatophyta</taxon>
        <taxon>Magnoliopsida</taxon>
        <taxon>eudicotyledons</taxon>
        <taxon>Gunneridae</taxon>
        <taxon>Pentapetalae</taxon>
        <taxon>rosids</taxon>
        <taxon>fabids</taxon>
        <taxon>Fabales</taxon>
        <taxon>Fabaceae</taxon>
        <taxon>Papilionoideae</taxon>
        <taxon>50 kb inversion clade</taxon>
        <taxon>NPAAA clade</taxon>
        <taxon>indigoferoid/millettioid clade</taxon>
        <taxon>Abreae</taxon>
        <taxon>Abrus</taxon>
    </lineage>
</organism>
<keyword evidence="9 10" id="KW-0539">Nucleus</keyword>
<comment type="subcellular location">
    <subcellularLocation>
        <location evidence="1 10">Nucleus</location>
    </subcellularLocation>
</comment>
<dbReference type="InterPro" id="IPR006455">
    <property type="entry name" value="Homeodomain_ZF_HD"/>
</dbReference>
<proteinExistence type="predicted"/>
<keyword evidence="3" id="KW-0863">Zinc-finger</keyword>
<dbReference type="OrthoDB" id="1884189at2759"/>
<evidence type="ECO:0000259" key="11">
    <source>
        <dbReference type="PROSITE" id="PS50071"/>
    </source>
</evidence>
<protein>
    <submittedName>
        <fullName evidence="14">Zinc-finger homeodomain protein 5-like</fullName>
    </submittedName>
</protein>
<dbReference type="NCBIfam" id="TIGR01565">
    <property type="entry name" value="homeo_ZF_HD"/>
    <property type="match status" value="1"/>
</dbReference>
<dbReference type="GO" id="GO:0005634">
    <property type="term" value="C:nucleus"/>
    <property type="evidence" value="ECO:0007669"/>
    <property type="project" value="UniProtKB-SubCell"/>
</dbReference>
<dbReference type="PANTHER" id="PTHR31948:SF171">
    <property type="entry name" value="HOMEOBOX DOMAIN-CONTAINING PROTEIN"/>
    <property type="match status" value="1"/>
</dbReference>
<feature type="DNA-binding region" description="Homeobox" evidence="10">
    <location>
        <begin position="105"/>
        <end position="168"/>
    </location>
</feature>
<keyword evidence="5" id="KW-0805">Transcription regulation</keyword>
<evidence type="ECO:0000256" key="3">
    <source>
        <dbReference type="ARBA" id="ARBA00022771"/>
    </source>
</evidence>
<dbReference type="GO" id="GO:0003700">
    <property type="term" value="F:DNA-binding transcription factor activity"/>
    <property type="evidence" value="ECO:0007669"/>
    <property type="project" value="TreeGrafter"/>
</dbReference>
<evidence type="ECO:0000313" key="14">
    <source>
        <dbReference type="RefSeq" id="XP_027338063.1"/>
    </source>
</evidence>
<dbReference type="SUPFAM" id="SSF46689">
    <property type="entry name" value="Homeodomain-like"/>
    <property type="match status" value="1"/>
</dbReference>
<evidence type="ECO:0000256" key="8">
    <source>
        <dbReference type="ARBA" id="ARBA00023163"/>
    </source>
</evidence>
<evidence type="ECO:0000256" key="2">
    <source>
        <dbReference type="ARBA" id="ARBA00022723"/>
    </source>
</evidence>
<dbReference type="AlphaFoldDB" id="A0A8B8K4Q7"/>